<keyword evidence="5" id="KW-1185">Reference proteome</keyword>
<organism evidence="4 5">
    <name type="scientific">Thiopseudomonas acetoxidans</name>
    <dbReference type="NCBI Taxonomy" id="3041622"/>
    <lineage>
        <taxon>Bacteria</taxon>
        <taxon>Pseudomonadati</taxon>
        <taxon>Pseudomonadota</taxon>
        <taxon>Gammaproteobacteria</taxon>
        <taxon>Pseudomonadales</taxon>
        <taxon>Pseudomonadaceae</taxon>
        <taxon>Thiopseudomonas</taxon>
    </lineage>
</organism>
<dbReference type="Pfam" id="PF04245">
    <property type="entry name" value="NA37"/>
    <property type="match status" value="1"/>
</dbReference>
<sequence>MPIHHCVIHFLEKKPNDSPASLNLSAEPLNDQDKLENLLADLNHHYNSKPSKSWAFFNNSQSSGLAQQLELLLTEQLDFYSLSEQLAKAWQKTLDEQQIFMRAHLCLVHYHQGAGDYLLITFLPQTQGFSINAALELTDVQHLDLSQMSLAARINLSEWRNNPKSKHYISLLKAKGGKKVTEAFAEFIGCEEGADAPSETRTLLQAFSDYVDDNELSEEHVKEKTNTLVRYANQQSRQGDAVALTELSEVLDEENPQAFYNHIRNKDYGLSPYVPTDRRTLSQFQRFSGRAEGLSISFEAHLLGSKVEYDEAQDTLIIRNLPTQLKDQLKRQN</sequence>
<evidence type="ECO:0000313" key="4">
    <source>
        <dbReference type="EMBL" id="MDM7858578.1"/>
    </source>
</evidence>
<dbReference type="RefSeq" id="WP_289411335.1">
    <property type="nucleotide sequence ID" value="NZ_JAUCDY010000013.1"/>
</dbReference>
<reference evidence="4 5" key="1">
    <citation type="submission" date="2023-06" db="EMBL/GenBank/DDBJ databases">
        <title>Thiopseudomonas sp. CY1220 draft genome sequence.</title>
        <authorList>
            <person name="Zhao G."/>
            <person name="An M."/>
        </authorList>
    </citation>
    <scope>NUCLEOTIDE SEQUENCE [LARGE SCALE GENOMIC DNA]</scope>
    <source>
        <strain evidence="4 5">CY1220</strain>
    </source>
</reference>
<dbReference type="Proteomes" id="UP001241056">
    <property type="component" value="Unassembled WGS sequence"/>
</dbReference>
<dbReference type="EMBL" id="JAUCDY010000013">
    <property type="protein sequence ID" value="MDM7858578.1"/>
    <property type="molecule type" value="Genomic_DNA"/>
</dbReference>
<dbReference type="NCBIfam" id="NF001557">
    <property type="entry name" value="PRK00378.1"/>
    <property type="match status" value="1"/>
</dbReference>
<dbReference type="PANTHER" id="PTHR38772">
    <property type="match status" value="1"/>
</dbReference>
<evidence type="ECO:0000313" key="5">
    <source>
        <dbReference type="Proteomes" id="UP001241056"/>
    </source>
</evidence>
<gene>
    <name evidence="4" type="primary">yejK</name>
    <name evidence="4" type="ORF">QEZ41_09890</name>
</gene>
<evidence type="ECO:0000256" key="1">
    <source>
        <dbReference type="ARBA" id="ARBA00004453"/>
    </source>
</evidence>
<comment type="caution">
    <text evidence="4">The sequence shown here is derived from an EMBL/GenBank/DDBJ whole genome shotgun (WGS) entry which is preliminary data.</text>
</comment>
<name>A0ABT7SQV5_9GAMM</name>
<dbReference type="PANTHER" id="PTHR38772:SF1">
    <property type="entry name" value="NUCLEOID-ASSOCIATED PROTEIN YEJK"/>
    <property type="match status" value="1"/>
</dbReference>
<dbReference type="InterPro" id="IPR007358">
    <property type="entry name" value="Nucleoid_associated_NdpA"/>
</dbReference>
<proteinExistence type="inferred from homology"/>
<comment type="similarity">
    <text evidence="2">Belongs to the YejK family.</text>
</comment>
<evidence type="ECO:0000256" key="2">
    <source>
        <dbReference type="ARBA" id="ARBA00009035"/>
    </source>
</evidence>
<accession>A0ABT7SQV5</accession>
<protein>
    <submittedName>
        <fullName evidence="4">Nucleoid-associated protein YejK</fullName>
    </submittedName>
</protein>
<keyword evidence="3" id="KW-0963">Cytoplasm</keyword>
<comment type="subcellular location">
    <subcellularLocation>
        <location evidence="1">Cytoplasm</location>
        <location evidence="1">Nucleoid</location>
    </subcellularLocation>
</comment>
<evidence type="ECO:0000256" key="3">
    <source>
        <dbReference type="ARBA" id="ARBA00022490"/>
    </source>
</evidence>